<gene>
    <name evidence="6" type="ORF">FBUS_07039</name>
</gene>
<dbReference type="PANTHER" id="PTHR48033">
    <property type="entry name" value="RNA-BINDING (RRM/RBD/RNP MOTIFS) FAMILY PROTEIN"/>
    <property type="match status" value="1"/>
</dbReference>
<organism evidence="6 7">
    <name type="scientific">Fasciolopsis buskii</name>
    <dbReference type="NCBI Taxonomy" id="27845"/>
    <lineage>
        <taxon>Eukaryota</taxon>
        <taxon>Metazoa</taxon>
        <taxon>Spiralia</taxon>
        <taxon>Lophotrochozoa</taxon>
        <taxon>Platyhelminthes</taxon>
        <taxon>Trematoda</taxon>
        <taxon>Digenea</taxon>
        <taxon>Plagiorchiida</taxon>
        <taxon>Echinostomata</taxon>
        <taxon>Echinostomatoidea</taxon>
        <taxon>Fasciolidae</taxon>
        <taxon>Fasciolopsis</taxon>
    </lineage>
</organism>
<keyword evidence="7" id="KW-1185">Reference proteome</keyword>
<feature type="domain" description="RRM" evidence="5">
    <location>
        <begin position="59"/>
        <end position="141"/>
    </location>
</feature>
<feature type="compositionally biased region" description="Polar residues" evidence="4">
    <location>
        <begin position="32"/>
        <end position="46"/>
    </location>
</feature>
<dbReference type="InterPro" id="IPR035979">
    <property type="entry name" value="RBD_domain_sf"/>
</dbReference>
<evidence type="ECO:0000313" key="6">
    <source>
        <dbReference type="EMBL" id="KAA0198845.1"/>
    </source>
</evidence>
<dbReference type="SMART" id="SM00360">
    <property type="entry name" value="RRM"/>
    <property type="match status" value="1"/>
</dbReference>
<evidence type="ECO:0000256" key="3">
    <source>
        <dbReference type="PROSITE-ProRule" id="PRU00176"/>
    </source>
</evidence>
<reference evidence="6" key="1">
    <citation type="submission" date="2019-05" db="EMBL/GenBank/DDBJ databases">
        <title>Annotation for the trematode Fasciolopsis buski.</title>
        <authorList>
            <person name="Choi Y.-J."/>
        </authorList>
    </citation>
    <scope>NUCLEOTIDE SEQUENCE</scope>
    <source>
        <strain evidence="6">HT</strain>
        <tissue evidence="6">Whole worm</tissue>
    </source>
</reference>
<dbReference type="GO" id="GO:0005654">
    <property type="term" value="C:nucleoplasm"/>
    <property type="evidence" value="ECO:0007669"/>
    <property type="project" value="TreeGrafter"/>
</dbReference>
<evidence type="ECO:0000256" key="2">
    <source>
        <dbReference type="ARBA" id="ARBA00023242"/>
    </source>
</evidence>
<dbReference type="InterPro" id="IPR000504">
    <property type="entry name" value="RRM_dom"/>
</dbReference>
<dbReference type="OrthoDB" id="1875751at2759"/>
<dbReference type="PROSITE" id="PS50102">
    <property type="entry name" value="RRM"/>
    <property type="match status" value="1"/>
</dbReference>
<dbReference type="GO" id="GO:0010468">
    <property type="term" value="P:regulation of gene expression"/>
    <property type="evidence" value="ECO:0007669"/>
    <property type="project" value="TreeGrafter"/>
</dbReference>
<feature type="compositionally biased region" description="Polar residues" evidence="4">
    <location>
        <begin position="263"/>
        <end position="287"/>
    </location>
</feature>
<dbReference type="Gene3D" id="3.30.70.330">
    <property type="match status" value="2"/>
</dbReference>
<evidence type="ECO:0000256" key="4">
    <source>
        <dbReference type="SAM" id="MobiDB-lite"/>
    </source>
</evidence>
<dbReference type="GO" id="GO:0000785">
    <property type="term" value="C:chromatin"/>
    <property type="evidence" value="ECO:0007669"/>
    <property type="project" value="TreeGrafter"/>
</dbReference>
<comment type="subcellular location">
    <subcellularLocation>
        <location evidence="1">Nucleus</location>
    </subcellularLocation>
</comment>
<comment type="caution">
    <text evidence="6">The sequence shown here is derived from an EMBL/GenBank/DDBJ whole genome shotgun (WGS) entry which is preliminary data.</text>
</comment>
<evidence type="ECO:0000313" key="7">
    <source>
        <dbReference type="Proteomes" id="UP000728185"/>
    </source>
</evidence>
<name>A0A8E0S7A0_9TREM</name>
<accession>A0A8E0S7A0</accession>
<evidence type="ECO:0000259" key="5">
    <source>
        <dbReference type="PROSITE" id="PS50102"/>
    </source>
</evidence>
<feature type="region of interest" description="Disordered" evidence="4">
    <location>
        <begin position="1"/>
        <end position="52"/>
    </location>
</feature>
<dbReference type="Pfam" id="PF00076">
    <property type="entry name" value="RRM_1"/>
    <property type="match status" value="1"/>
</dbReference>
<dbReference type="AlphaFoldDB" id="A0A8E0S7A0"/>
<dbReference type="PANTHER" id="PTHR48033:SF10">
    <property type="entry name" value="RNA-BINDING PROTEIN SQUID"/>
    <property type="match status" value="1"/>
</dbReference>
<dbReference type="GO" id="GO:1990904">
    <property type="term" value="C:ribonucleoprotein complex"/>
    <property type="evidence" value="ECO:0007669"/>
    <property type="project" value="UniProtKB-KW"/>
</dbReference>
<keyword evidence="6" id="KW-0687">Ribonucleoprotein</keyword>
<keyword evidence="2" id="KW-0539">Nucleus</keyword>
<feature type="region of interest" description="Disordered" evidence="4">
    <location>
        <begin position="243"/>
        <end position="287"/>
    </location>
</feature>
<evidence type="ECO:0000256" key="1">
    <source>
        <dbReference type="ARBA" id="ARBA00004123"/>
    </source>
</evidence>
<proteinExistence type="predicted"/>
<dbReference type="InterPro" id="IPR012677">
    <property type="entry name" value="Nucleotide-bd_a/b_plait_sf"/>
</dbReference>
<dbReference type="EMBL" id="LUCM01001461">
    <property type="protein sequence ID" value="KAA0198845.1"/>
    <property type="molecule type" value="Genomic_DNA"/>
</dbReference>
<dbReference type="Proteomes" id="UP000728185">
    <property type="component" value="Unassembled WGS sequence"/>
</dbReference>
<protein>
    <submittedName>
        <fullName evidence="6">Heterogeneous nuclear ribonucleoprotein A/B</fullName>
    </submittedName>
</protein>
<sequence length="331" mass="35929">MPPVESPRPAVDERDGDNADGSKALDQENENVDQPSGCTEKPSNGSGDVPCDDIDDDSRKLFVGGLSWETTENDLKEYFSRWGRVTQCIIKLDRYTGASRGFGFVTLENEDCVNKVESLDLPFDTLKGKRKHYIFVSFATEAAARKAISKERQEIFGRQCDVRVAVTREQANRQKVMKHWSNICETYAYPFSSYGECPNAYSGFDPYSYGYYGYDYYGNAAAAAAAAGYGAFPGIQTNQFRSRPGNSNVGNASVRGSAGAVGHNNNRILGASNSTGTLSGHQPPTNISYNLLTTQQMDHHALTTGLDFSTAHPPQAAPGMVAGAAAGFPHQ</sequence>
<keyword evidence="3" id="KW-0694">RNA-binding</keyword>
<dbReference type="GO" id="GO:0003723">
    <property type="term" value="F:RNA binding"/>
    <property type="evidence" value="ECO:0007669"/>
    <property type="project" value="UniProtKB-UniRule"/>
</dbReference>
<dbReference type="SUPFAM" id="SSF54928">
    <property type="entry name" value="RNA-binding domain, RBD"/>
    <property type="match status" value="2"/>
</dbReference>